<evidence type="ECO:0000313" key="6">
    <source>
        <dbReference type="Proteomes" id="UP001203423"/>
    </source>
</evidence>
<evidence type="ECO:0000313" key="5">
    <source>
        <dbReference type="EMBL" id="MCL1124316.1"/>
    </source>
</evidence>
<evidence type="ECO:0000256" key="4">
    <source>
        <dbReference type="RuleBase" id="RU361279"/>
    </source>
</evidence>
<dbReference type="PIRSF" id="PIRSF006806">
    <property type="entry name" value="FTHF_cligase"/>
    <property type="match status" value="1"/>
</dbReference>
<keyword evidence="2 4" id="KW-0547">Nucleotide-binding</keyword>
<gene>
    <name evidence="5" type="ORF">L2764_07480</name>
</gene>
<dbReference type="PANTHER" id="PTHR23407">
    <property type="entry name" value="ATPASE INHIBITOR/5-FORMYLTETRAHYDROFOLATE CYCLO-LIGASE"/>
    <property type="match status" value="1"/>
</dbReference>
<dbReference type="GO" id="GO:0030272">
    <property type="term" value="F:5-formyltetrahydrofolate cyclo-ligase activity"/>
    <property type="evidence" value="ECO:0007669"/>
    <property type="project" value="UniProtKB-EC"/>
</dbReference>
<organism evidence="5 6">
    <name type="scientific">Shewanella surugensis</name>
    <dbReference type="NCBI Taxonomy" id="212020"/>
    <lineage>
        <taxon>Bacteria</taxon>
        <taxon>Pseudomonadati</taxon>
        <taxon>Pseudomonadota</taxon>
        <taxon>Gammaproteobacteria</taxon>
        <taxon>Alteromonadales</taxon>
        <taxon>Shewanellaceae</taxon>
        <taxon>Shewanella</taxon>
    </lineage>
</organism>
<keyword evidence="4" id="KW-0479">Metal-binding</keyword>
<comment type="catalytic activity">
    <reaction evidence="4">
        <text>(6S)-5-formyl-5,6,7,8-tetrahydrofolate + ATP = (6R)-5,10-methenyltetrahydrofolate + ADP + phosphate</text>
        <dbReference type="Rhea" id="RHEA:10488"/>
        <dbReference type="ChEBI" id="CHEBI:30616"/>
        <dbReference type="ChEBI" id="CHEBI:43474"/>
        <dbReference type="ChEBI" id="CHEBI:57455"/>
        <dbReference type="ChEBI" id="CHEBI:57457"/>
        <dbReference type="ChEBI" id="CHEBI:456216"/>
        <dbReference type="EC" id="6.3.3.2"/>
    </reaction>
</comment>
<comment type="similarity">
    <text evidence="1 4">Belongs to the 5-formyltetrahydrofolate cyclo-ligase family.</text>
</comment>
<dbReference type="Proteomes" id="UP001203423">
    <property type="component" value="Unassembled WGS sequence"/>
</dbReference>
<dbReference type="EMBL" id="JAKIKS010000021">
    <property type="protein sequence ID" value="MCL1124316.1"/>
    <property type="molecule type" value="Genomic_DNA"/>
</dbReference>
<name>A0ABT0L9E9_9GAMM</name>
<dbReference type="PANTHER" id="PTHR23407:SF1">
    <property type="entry name" value="5-FORMYLTETRAHYDROFOLATE CYCLO-LIGASE"/>
    <property type="match status" value="1"/>
</dbReference>
<evidence type="ECO:0000256" key="3">
    <source>
        <dbReference type="ARBA" id="ARBA00022840"/>
    </source>
</evidence>
<dbReference type="InterPro" id="IPR024185">
    <property type="entry name" value="FTHF_cligase-like_sf"/>
</dbReference>
<comment type="cofactor">
    <cofactor evidence="4">
        <name>Mg(2+)</name>
        <dbReference type="ChEBI" id="CHEBI:18420"/>
    </cofactor>
</comment>
<reference evidence="5 6" key="1">
    <citation type="submission" date="2022-01" db="EMBL/GenBank/DDBJ databases">
        <title>Whole genome-based taxonomy of the Shewanellaceae.</title>
        <authorList>
            <person name="Martin-Rodriguez A.J."/>
        </authorList>
    </citation>
    <scope>NUCLEOTIDE SEQUENCE [LARGE SCALE GENOMIC DNA]</scope>
    <source>
        <strain evidence="5 6">DSM 17177</strain>
    </source>
</reference>
<protein>
    <recommendedName>
        <fullName evidence="4">5-formyltetrahydrofolate cyclo-ligase</fullName>
        <ecNumber evidence="4">6.3.3.2</ecNumber>
    </recommendedName>
</protein>
<keyword evidence="6" id="KW-1185">Reference proteome</keyword>
<keyword evidence="5" id="KW-0436">Ligase</keyword>
<dbReference type="Pfam" id="PF01812">
    <property type="entry name" value="5-FTHF_cyc-lig"/>
    <property type="match status" value="1"/>
</dbReference>
<dbReference type="RefSeq" id="WP_248939594.1">
    <property type="nucleotide sequence ID" value="NZ_JAKIKS010000021.1"/>
</dbReference>
<accession>A0ABT0L9E9</accession>
<dbReference type="EC" id="6.3.3.2" evidence="4"/>
<proteinExistence type="inferred from homology"/>
<dbReference type="NCBIfam" id="TIGR02727">
    <property type="entry name" value="MTHFS_bact"/>
    <property type="match status" value="1"/>
</dbReference>
<evidence type="ECO:0000256" key="1">
    <source>
        <dbReference type="ARBA" id="ARBA00010638"/>
    </source>
</evidence>
<dbReference type="Gene3D" id="3.40.50.10420">
    <property type="entry name" value="NagB/RpiA/CoA transferase-like"/>
    <property type="match status" value="1"/>
</dbReference>
<keyword evidence="4" id="KW-0460">Magnesium</keyword>
<dbReference type="SUPFAM" id="SSF100950">
    <property type="entry name" value="NagB/RpiA/CoA transferase-like"/>
    <property type="match status" value="1"/>
</dbReference>
<evidence type="ECO:0000256" key="2">
    <source>
        <dbReference type="ARBA" id="ARBA00022741"/>
    </source>
</evidence>
<sequence length="212" mass="23773">MAKSSLPADAASANSGLPHGTYSANEIRKTIRGKRREIPLHLQRESSLKACDLLLSLAIIEKVKHVALYVSQDGELDTKPLIEALWAKGIHTYLPRLHPFCLGQLLFLHYHVDTILVSNRFGILEPKLHVRDVMPIKGIDVMVTPLVAFDVKGQRLGMGGGYYDRTLAHWRDIGRPIPMGYAHDCQQVPHIEIQPWDIHLPYIVTPTQVIAV</sequence>
<comment type="caution">
    <text evidence="5">The sequence shown here is derived from an EMBL/GenBank/DDBJ whole genome shotgun (WGS) entry which is preliminary data.</text>
</comment>
<dbReference type="InterPro" id="IPR002698">
    <property type="entry name" value="FTHF_cligase"/>
</dbReference>
<dbReference type="InterPro" id="IPR037171">
    <property type="entry name" value="NagB/RpiA_transferase-like"/>
</dbReference>
<keyword evidence="3 4" id="KW-0067">ATP-binding</keyword>